<dbReference type="Proteomes" id="UP000284277">
    <property type="component" value="Unassembled WGS sequence"/>
</dbReference>
<dbReference type="InterPro" id="IPR050627">
    <property type="entry name" value="Nitroreductase/BluB"/>
</dbReference>
<organism evidence="3 4">
    <name type="scientific">Lacrimispora algidixylanolytica</name>
    <dbReference type="NCBI Taxonomy" id="94868"/>
    <lineage>
        <taxon>Bacteria</taxon>
        <taxon>Bacillati</taxon>
        <taxon>Bacillota</taxon>
        <taxon>Clostridia</taxon>
        <taxon>Lachnospirales</taxon>
        <taxon>Lachnospiraceae</taxon>
        <taxon>Lacrimispora</taxon>
    </lineage>
</organism>
<dbReference type="GO" id="GO:0046857">
    <property type="term" value="F:oxidoreductase activity, acting on other nitrogenous compounds as donors, with NAD or NADP as acceptor"/>
    <property type="evidence" value="ECO:0007669"/>
    <property type="project" value="TreeGrafter"/>
</dbReference>
<dbReference type="Gene3D" id="3.40.109.10">
    <property type="entry name" value="NADH Oxidase"/>
    <property type="match status" value="1"/>
</dbReference>
<dbReference type="EMBL" id="MCIA01000010">
    <property type="protein sequence ID" value="RKD32648.1"/>
    <property type="molecule type" value="Genomic_DNA"/>
</dbReference>
<dbReference type="CDD" id="cd02062">
    <property type="entry name" value="Nitro_FMN_reductase"/>
    <property type="match status" value="1"/>
</dbReference>
<dbReference type="OrthoDB" id="9783470at2"/>
<dbReference type="PANTHER" id="PTHR23026:SF125">
    <property type="entry name" value="OXYGEN-INSENSITIVE NAD(P)H NITROREDUCTASE"/>
    <property type="match status" value="1"/>
</dbReference>
<dbReference type="Pfam" id="PF00881">
    <property type="entry name" value="Nitroreductase"/>
    <property type="match status" value="1"/>
</dbReference>
<evidence type="ECO:0000256" key="1">
    <source>
        <dbReference type="ARBA" id="ARBA00023027"/>
    </source>
</evidence>
<dbReference type="AlphaFoldDB" id="A0A419T5H6"/>
<dbReference type="GO" id="GO:0046256">
    <property type="term" value="P:2,4,6-trinitrotoluene catabolic process"/>
    <property type="evidence" value="ECO:0007669"/>
    <property type="project" value="TreeGrafter"/>
</dbReference>
<name>A0A419T5H6_9FIRM</name>
<reference evidence="3 4" key="1">
    <citation type="submission" date="2016-08" db="EMBL/GenBank/DDBJ databases">
        <title>A new outlook on sporulation: Clostridium algidixylanolyticum.</title>
        <authorList>
            <person name="Poppleton D.I."/>
            <person name="Gribaldo S."/>
        </authorList>
    </citation>
    <scope>NUCLEOTIDE SEQUENCE [LARGE SCALE GENOMIC DNA]</scope>
    <source>
        <strain evidence="3 4">SPL73</strain>
    </source>
</reference>
<dbReference type="PANTHER" id="PTHR23026">
    <property type="entry name" value="NADPH NITROREDUCTASE"/>
    <property type="match status" value="1"/>
</dbReference>
<dbReference type="InterPro" id="IPR029479">
    <property type="entry name" value="Nitroreductase"/>
</dbReference>
<accession>A0A419T5H6</accession>
<dbReference type="InterPro" id="IPR000415">
    <property type="entry name" value="Nitroreductase-like"/>
</dbReference>
<comment type="caution">
    <text evidence="3">The sequence shown here is derived from an EMBL/GenBank/DDBJ whole genome shotgun (WGS) entry which is preliminary data.</text>
</comment>
<feature type="domain" description="Nitroreductase" evidence="2">
    <location>
        <begin position="8"/>
        <end position="165"/>
    </location>
</feature>
<keyword evidence="4" id="KW-1185">Reference proteome</keyword>
<evidence type="ECO:0000313" key="4">
    <source>
        <dbReference type="Proteomes" id="UP000284277"/>
    </source>
</evidence>
<dbReference type="GO" id="GO:0005829">
    <property type="term" value="C:cytosol"/>
    <property type="evidence" value="ECO:0007669"/>
    <property type="project" value="TreeGrafter"/>
</dbReference>
<evidence type="ECO:0000259" key="2">
    <source>
        <dbReference type="Pfam" id="PF00881"/>
    </source>
</evidence>
<gene>
    <name evidence="3" type="ORF">BET01_17220</name>
</gene>
<proteinExistence type="predicted"/>
<keyword evidence="1" id="KW-0520">NAD</keyword>
<dbReference type="RefSeq" id="WP_120196356.1">
    <property type="nucleotide sequence ID" value="NZ_MCIA01000010.1"/>
</dbReference>
<sequence>MNEVIQSILTRRSVRSFQEKQISDEALNDILEAAKYAPSGMGKQDWHFLAVQNKEIIKKLATAAKEVMMTFPIEHFKKIGSNPAYDPFYGAPTIIISAYEKESASGASNCAAALENMFLAAHSMDIGSCWIHILAFAGNDEKVRSILTELGLPENYEISGTAAVGFNSKEAPKAAPRKEGTVTIVK</sequence>
<evidence type="ECO:0000313" key="3">
    <source>
        <dbReference type="EMBL" id="RKD32648.1"/>
    </source>
</evidence>
<dbReference type="SUPFAM" id="SSF55469">
    <property type="entry name" value="FMN-dependent nitroreductase-like"/>
    <property type="match status" value="1"/>
</dbReference>
<protein>
    <submittedName>
        <fullName evidence="3">NAD(P)H nitroreductase</fullName>
    </submittedName>
</protein>